<dbReference type="PANTHER" id="PTHR46932">
    <property type="entry name" value="HEAVY METAL-ASSOCIATED ISOPRENYLATED PLANT PROTEIN 47"/>
    <property type="match status" value="1"/>
</dbReference>
<protein>
    <submittedName>
        <fullName evidence="1">Uncharacterized protein</fullName>
    </submittedName>
</protein>
<name>A0AA88DUE1_FICCA</name>
<proteinExistence type="predicted"/>
<dbReference type="PANTHER" id="PTHR46932:SF12">
    <property type="entry name" value="HEAVY METAL-ASSOCIATED ISOPRENYLATED PLANT PROTEIN 47"/>
    <property type="match status" value="1"/>
</dbReference>
<keyword evidence="2" id="KW-1185">Reference proteome</keyword>
<evidence type="ECO:0000313" key="2">
    <source>
        <dbReference type="Proteomes" id="UP001187192"/>
    </source>
</evidence>
<dbReference type="Gene3D" id="3.30.70.100">
    <property type="match status" value="1"/>
</dbReference>
<dbReference type="InterPro" id="IPR042885">
    <property type="entry name" value="HIPP47/16"/>
</dbReference>
<gene>
    <name evidence="1" type="ORF">TIFTF001_031204</name>
</gene>
<reference evidence="1" key="1">
    <citation type="submission" date="2023-07" db="EMBL/GenBank/DDBJ databases">
        <title>draft genome sequence of fig (Ficus carica).</title>
        <authorList>
            <person name="Takahashi T."/>
            <person name="Nishimura K."/>
        </authorList>
    </citation>
    <scope>NUCLEOTIDE SEQUENCE</scope>
</reference>
<organism evidence="1 2">
    <name type="scientific">Ficus carica</name>
    <name type="common">Common fig</name>
    <dbReference type="NCBI Taxonomy" id="3494"/>
    <lineage>
        <taxon>Eukaryota</taxon>
        <taxon>Viridiplantae</taxon>
        <taxon>Streptophyta</taxon>
        <taxon>Embryophyta</taxon>
        <taxon>Tracheophyta</taxon>
        <taxon>Spermatophyta</taxon>
        <taxon>Magnoliopsida</taxon>
        <taxon>eudicotyledons</taxon>
        <taxon>Gunneridae</taxon>
        <taxon>Pentapetalae</taxon>
        <taxon>rosids</taxon>
        <taxon>fabids</taxon>
        <taxon>Rosales</taxon>
        <taxon>Moraceae</taxon>
        <taxon>Ficeae</taxon>
        <taxon>Ficus</taxon>
    </lineage>
</organism>
<dbReference type="Proteomes" id="UP001187192">
    <property type="component" value="Unassembled WGS sequence"/>
</dbReference>
<sequence>MLQQKVVIGVQIRCKKCRSKALRIAAAKHGVTSVAITGESENRWKLSEMESSTRLAWRRRISEVEVIKKVVKAT</sequence>
<dbReference type="AlphaFoldDB" id="A0AA88DUE1"/>
<dbReference type="EMBL" id="BTGU01000123">
    <property type="protein sequence ID" value="GMN62117.1"/>
    <property type="molecule type" value="Genomic_DNA"/>
</dbReference>
<evidence type="ECO:0000313" key="1">
    <source>
        <dbReference type="EMBL" id="GMN62117.1"/>
    </source>
</evidence>
<accession>A0AA88DUE1</accession>
<comment type="caution">
    <text evidence="1">The sequence shown here is derived from an EMBL/GenBank/DDBJ whole genome shotgun (WGS) entry which is preliminary data.</text>
</comment>